<reference evidence="1 2" key="1">
    <citation type="submission" date="2018-11" db="EMBL/GenBank/DDBJ databases">
        <title>Genomic Encyclopedia of Type Strains, Phase IV (KMG-IV): sequencing the most valuable type-strain genomes for metagenomic binning, comparative biology and taxonomic classification.</title>
        <authorList>
            <person name="Goeker M."/>
        </authorList>
    </citation>
    <scope>NUCLEOTIDE SEQUENCE [LARGE SCALE GENOMIC DNA]</scope>
    <source>
        <strain evidence="1 2">DSM 18090</strain>
    </source>
</reference>
<organism evidence="1 2">
    <name type="scientific">Aquisalibacillus elongatus</name>
    <dbReference type="NCBI Taxonomy" id="485577"/>
    <lineage>
        <taxon>Bacteria</taxon>
        <taxon>Bacillati</taxon>
        <taxon>Bacillota</taxon>
        <taxon>Bacilli</taxon>
        <taxon>Bacillales</taxon>
        <taxon>Bacillaceae</taxon>
        <taxon>Aquisalibacillus</taxon>
    </lineage>
</organism>
<protein>
    <recommendedName>
        <fullName evidence="3">VCBS repeat protein</fullName>
    </recommendedName>
</protein>
<evidence type="ECO:0000313" key="1">
    <source>
        <dbReference type="EMBL" id="RPF51081.1"/>
    </source>
</evidence>
<evidence type="ECO:0000313" key="2">
    <source>
        <dbReference type="Proteomes" id="UP000276443"/>
    </source>
</evidence>
<accession>A0A3N5C443</accession>
<dbReference type="EMBL" id="RKRF01000011">
    <property type="protein sequence ID" value="RPF51081.1"/>
    <property type="molecule type" value="Genomic_DNA"/>
</dbReference>
<dbReference type="Proteomes" id="UP000276443">
    <property type="component" value="Unassembled WGS sequence"/>
</dbReference>
<evidence type="ECO:0008006" key="3">
    <source>
        <dbReference type="Google" id="ProtNLM"/>
    </source>
</evidence>
<sequence length="240" mass="27298">MYFQWNYRGDFPNVVAEDVGDVTGDGVVDNIFLTGNQTPDSPFIQHITLVVRSGANDRVTTIPLSQNMGYNPTLFLGDFTGNGVVDILVSIDSGGSGATTYQYIYSLLNDRVHQLFNFEIYNNFYTYQVTYQDDYKVRVISDRNQKKYILDISTRGTEYLNEIYDQNGRLKEPIEGWVNPISGFYPVDFDRDSVYEILVYQSIAGRYNADSLGYVMNTLAWDGQTFNLDRQSIGIFGSDI</sequence>
<keyword evidence="2" id="KW-1185">Reference proteome</keyword>
<dbReference type="InterPro" id="IPR028994">
    <property type="entry name" value="Integrin_alpha_N"/>
</dbReference>
<dbReference type="SUPFAM" id="SSF69318">
    <property type="entry name" value="Integrin alpha N-terminal domain"/>
    <property type="match status" value="1"/>
</dbReference>
<dbReference type="AlphaFoldDB" id="A0A3N5C443"/>
<gene>
    <name evidence="1" type="ORF">EDC24_2346</name>
</gene>
<name>A0A3N5C443_9BACI</name>
<proteinExistence type="predicted"/>
<comment type="caution">
    <text evidence="1">The sequence shown here is derived from an EMBL/GenBank/DDBJ whole genome shotgun (WGS) entry which is preliminary data.</text>
</comment>
<dbReference type="OrthoDB" id="1653343at2"/>